<dbReference type="EMBL" id="AVOT02050719">
    <property type="protein sequence ID" value="MBW0545759.1"/>
    <property type="molecule type" value="Genomic_DNA"/>
</dbReference>
<accession>A0A9Q3FV37</accession>
<reference evidence="2" key="1">
    <citation type="submission" date="2021-03" db="EMBL/GenBank/DDBJ databases">
        <title>Draft genome sequence of rust myrtle Austropuccinia psidii MF-1, a brazilian biotype.</title>
        <authorList>
            <person name="Quecine M.C."/>
            <person name="Pachon D.M.R."/>
            <person name="Bonatelli M.L."/>
            <person name="Correr F.H."/>
            <person name="Franceschini L.M."/>
            <person name="Leite T.F."/>
            <person name="Margarido G.R.A."/>
            <person name="Almeida C.A."/>
            <person name="Ferrarezi J.A."/>
            <person name="Labate C.A."/>
        </authorList>
    </citation>
    <scope>NUCLEOTIDE SEQUENCE</scope>
    <source>
        <strain evidence="2">MF-1</strain>
    </source>
</reference>
<feature type="compositionally biased region" description="Pro residues" evidence="1">
    <location>
        <begin position="160"/>
        <end position="170"/>
    </location>
</feature>
<evidence type="ECO:0000313" key="2">
    <source>
        <dbReference type="EMBL" id="MBW0545759.1"/>
    </source>
</evidence>
<dbReference type="Proteomes" id="UP000765509">
    <property type="component" value="Unassembled WGS sequence"/>
</dbReference>
<dbReference type="AlphaFoldDB" id="A0A9Q3FV37"/>
<comment type="caution">
    <text evidence="2">The sequence shown here is derived from an EMBL/GenBank/DDBJ whole genome shotgun (WGS) entry which is preliminary data.</text>
</comment>
<organism evidence="2 3">
    <name type="scientific">Austropuccinia psidii MF-1</name>
    <dbReference type="NCBI Taxonomy" id="1389203"/>
    <lineage>
        <taxon>Eukaryota</taxon>
        <taxon>Fungi</taxon>
        <taxon>Dikarya</taxon>
        <taxon>Basidiomycota</taxon>
        <taxon>Pucciniomycotina</taxon>
        <taxon>Pucciniomycetes</taxon>
        <taxon>Pucciniales</taxon>
        <taxon>Sphaerophragmiaceae</taxon>
        <taxon>Austropuccinia</taxon>
    </lineage>
</organism>
<proteinExistence type="predicted"/>
<name>A0A9Q3FV37_9BASI</name>
<sequence length="241" mass="26347">MLVMLANKHTRNVRLLSSPSDHKARGVLAQDDLARTPLWLTMMKPYPRANGHRDLKQADGNSSGRLALSPQALICPHPLLGHHPMITSLLDMSKVIIQPMKDGNGERTFKFGPIVTMSCHRWDSNGKDSPVPSLPHEQALRQPTPGPSGTQWSEDLFCEPPIPGPSPASQPPEDNTTRDPEPEVAPTQSTEEPFARPATPRSIIIIDNTPVGSPLLLPRLTHLPILFPGLLPSAKPLSFPQ</sequence>
<evidence type="ECO:0000256" key="1">
    <source>
        <dbReference type="SAM" id="MobiDB-lite"/>
    </source>
</evidence>
<keyword evidence="3" id="KW-1185">Reference proteome</keyword>
<gene>
    <name evidence="2" type="ORF">O181_085474</name>
</gene>
<feature type="region of interest" description="Disordered" evidence="1">
    <location>
        <begin position="122"/>
        <end position="201"/>
    </location>
</feature>
<evidence type="ECO:0000313" key="3">
    <source>
        <dbReference type="Proteomes" id="UP000765509"/>
    </source>
</evidence>
<protein>
    <submittedName>
        <fullName evidence="2">Uncharacterized protein</fullName>
    </submittedName>
</protein>